<name>A0A9P8I190_9PEZI</name>
<comment type="caution">
    <text evidence="3">The sequence shown here is derived from an EMBL/GenBank/DDBJ whole genome shotgun (WGS) entry which is preliminary data.</text>
</comment>
<proteinExistence type="predicted"/>
<evidence type="ECO:0000256" key="1">
    <source>
        <dbReference type="SAM" id="MobiDB-lite"/>
    </source>
</evidence>
<dbReference type="EMBL" id="JAGHQL010000109">
    <property type="protein sequence ID" value="KAH0538429.1"/>
    <property type="molecule type" value="Genomic_DNA"/>
</dbReference>
<accession>A0A9P8I190</accession>
<feature type="compositionally biased region" description="Polar residues" evidence="1">
    <location>
        <begin position="410"/>
        <end position="420"/>
    </location>
</feature>
<protein>
    <submittedName>
        <fullName evidence="3">Uncharacterized protein</fullName>
    </submittedName>
</protein>
<feature type="compositionally biased region" description="Low complexity" evidence="1">
    <location>
        <begin position="438"/>
        <end position="451"/>
    </location>
</feature>
<organism evidence="3 4">
    <name type="scientific">Glutinoglossum americanum</name>
    <dbReference type="NCBI Taxonomy" id="1670608"/>
    <lineage>
        <taxon>Eukaryota</taxon>
        <taxon>Fungi</taxon>
        <taxon>Dikarya</taxon>
        <taxon>Ascomycota</taxon>
        <taxon>Pezizomycotina</taxon>
        <taxon>Geoglossomycetes</taxon>
        <taxon>Geoglossales</taxon>
        <taxon>Geoglossaceae</taxon>
        <taxon>Glutinoglossum</taxon>
    </lineage>
</organism>
<sequence length="1165" mass="126152">MYFFGPSAKVAAALLLLSSPVLALPQQRSASRDITAQQLAQIAPDSASCDGAEFPNECATAAQAAPFINDAFANSGITTMAEKAALVTLMLSESGDFKFNTNRNHVGQGTRNMQMFQFNQEYAESIPQLKSQVADILSKAPQLGDTATKVAILALVLPNEFSFGSASWFYTTKCSAAIKSAVQTGGQAGAMNYLSNCVGTTVNDRVIGIYTKVAAVLVMQAPFRLTKMASKWGELPLSECTGQDSAGDHYFLSAFLTIMNSTSTMAPLQEGVFVGSSNYGSSPKYSMLRHSTGAILARPRGTDSAIGGDSESSVNNGERHLYNNFSEEDAESVIGVSIDYVHTRLTSPAERAEALNDMDDEGQSGEDSEEVQGFATRPFTERGPNRESQTAIATEPKEIQDPLRGERQESLPTPWQPSTKRFQRLDTSKSILRGSAVSTRPRSSSGPTGSRKFFPFSLPSIPKSPNISSLGFPSLNSPLPFLSSQKVNLTNDGSRTIFRKSKTSLGESTNGLDSQTYNQPQPNQQPGVEVSAGVEVQPPNCPSTQPTPTASPVTFDQHLGVPPLYRGSQEGPRKLHRATSDNSLNPSLSMSRVSSLGDDNRFESIHSQVNSRFKAIRDSFQDSNFNLPSLPSISIMDGPAKKRKSLAPPSLAVMQGNSASSGFLDAPSDPRANGTDIPRSSGNVVNCRLLNALDKLTGDVVVMGGYRGSRLRSAKPPHRRVWIPIKVGLNLRRVDLEVGLNPEDEENMEDTIVPEGMLTHIGPVDISRRLLKRLRQCENALNGSLRVWDYGYDWRLSPHLLSKKLTRFIEDLPSNTLGFPPSERGALVIAHSLGGLITRHAVNKRPELFSGVIFAGTPQSCVNILGPLRNGDNVLLSSRVLTAQVNFTIRTSFVFLPEDGRCFIDKRTKEEYPVDFFNVESWIEHRFSPCISPPLPPLVFPASSIGSLVGSMSESLSSLPSSLKIRRDSASERLGGSMMKNEHKTVDGNVTNGAHRADISKDLTLAPQMGSQPHPAVVGNNSNISVSTTVTIPRQDAIAYLRRTLEETLRFKRELRYRHEHCSNNAYPPLAVIYGKSTPTVCGAKVLNRDGIMRADAYDDLSFASGDGVCLAREAMLPKGYNIVKGGRVSSERGHVTMLGDLQAVGKCISAVLAGRRRGVGCGVE</sequence>
<dbReference type="SUPFAM" id="SSF53474">
    <property type="entry name" value="alpha/beta-Hydrolases"/>
    <property type="match status" value="1"/>
</dbReference>
<reference evidence="3" key="1">
    <citation type="submission" date="2021-03" db="EMBL/GenBank/DDBJ databases">
        <title>Comparative genomics and phylogenomic investigation of the class Geoglossomycetes provide insights into ecological specialization and systematics.</title>
        <authorList>
            <person name="Melie T."/>
            <person name="Pirro S."/>
            <person name="Miller A.N."/>
            <person name="Quandt A."/>
        </authorList>
    </citation>
    <scope>NUCLEOTIDE SEQUENCE</scope>
    <source>
        <strain evidence="3">GBOQ0MN5Z8</strain>
    </source>
</reference>
<dbReference type="OrthoDB" id="10250441at2759"/>
<dbReference type="InterPro" id="IPR029058">
    <property type="entry name" value="AB_hydrolase_fold"/>
</dbReference>
<keyword evidence="4" id="KW-1185">Reference proteome</keyword>
<evidence type="ECO:0000256" key="2">
    <source>
        <dbReference type="SAM" id="SignalP"/>
    </source>
</evidence>
<feature type="region of interest" description="Disordered" evidence="1">
    <location>
        <begin position="501"/>
        <end position="595"/>
    </location>
</feature>
<gene>
    <name evidence="3" type="ORF">FGG08_004977</name>
</gene>
<feature type="signal peptide" evidence="2">
    <location>
        <begin position="1"/>
        <end position="23"/>
    </location>
</feature>
<feature type="chain" id="PRO_5040365330" evidence="2">
    <location>
        <begin position="24"/>
        <end position="1165"/>
    </location>
</feature>
<dbReference type="Gene3D" id="3.40.50.1820">
    <property type="entry name" value="alpha/beta hydrolase"/>
    <property type="match status" value="1"/>
</dbReference>
<dbReference type="AlphaFoldDB" id="A0A9P8I190"/>
<feature type="compositionally biased region" description="Polar residues" evidence="1">
    <location>
        <begin position="503"/>
        <end position="517"/>
    </location>
</feature>
<evidence type="ECO:0000313" key="4">
    <source>
        <dbReference type="Proteomes" id="UP000698800"/>
    </source>
</evidence>
<feature type="region of interest" description="Disordered" evidence="1">
    <location>
        <begin position="357"/>
        <end position="456"/>
    </location>
</feature>
<feature type="compositionally biased region" description="Acidic residues" evidence="1">
    <location>
        <begin position="357"/>
        <end position="370"/>
    </location>
</feature>
<dbReference type="Proteomes" id="UP000698800">
    <property type="component" value="Unassembled WGS sequence"/>
</dbReference>
<evidence type="ECO:0000313" key="3">
    <source>
        <dbReference type="EMBL" id="KAH0538429.1"/>
    </source>
</evidence>
<dbReference type="PANTHER" id="PTHR11440">
    <property type="entry name" value="LECITHIN-CHOLESTEROL ACYLTRANSFERASE-RELATED"/>
    <property type="match status" value="1"/>
</dbReference>
<feature type="compositionally biased region" description="Polar residues" evidence="1">
    <location>
        <begin position="542"/>
        <end position="554"/>
    </location>
</feature>
<feature type="compositionally biased region" description="Basic and acidic residues" evidence="1">
    <location>
        <begin position="395"/>
        <end position="409"/>
    </location>
</feature>
<feature type="compositionally biased region" description="Polar residues" evidence="1">
    <location>
        <begin position="580"/>
        <end position="594"/>
    </location>
</feature>
<keyword evidence="2" id="KW-0732">Signal</keyword>